<gene>
    <name evidence="1" type="ORF">JK634_10885</name>
</gene>
<evidence type="ECO:0000313" key="1">
    <source>
        <dbReference type="EMBL" id="MBL4932313.1"/>
    </source>
</evidence>
<accession>A0A937FHU4</accession>
<proteinExistence type="predicted"/>
<sequence>MSEALRIKGINYDVGTYTNGKDNSSRDKFDSNIVKREMEIIKNDLHCNAVRISGYDLYRLTTAAKYAIENDLQVWFSPAIIDENEEETLEYYEKCAEEAEKLRKSQEDIIFVAGCELTFFMNGLVLGETAFERIGTFMKPMKLLKSTLSKGSFNKNLNSYLSKATNIIKSKFNGKITYASGPWEDVDWDLFDMVCIDYYMDKNNKNTYRKGLKKYYKHKKPVIITEFGCCTYEGAEDKGGYGWAIVDKSKTPLEISGDYKRDESIQAKYIKESLDIFCEEDVEGAFVFTFISGNYPHKEEPLYDLDMAAYGIVKSYEDKLGNTYKDMPWDPKASFNMISEYYSMI</sequence>
<evidence type="ECO:0000313" key="2">
    <source>
        <dbReference type="Proteomes" id="UP000623681"/>
    </source>
</evidence>
<dbReference type="InterPro" id="IPR017853">
    <property type="entry name" value="GH"/>
</dbReference>
<dbReference type="SUPFAM" id="SSF51445">
    <property type="entry name" value="(Trans)glycosidases"/>
    <property type="match status" value="1"/>
</dbReference>
<keyword evidence="2" id="KW-1185">Reference proteome</keyword>
<dbReference type="Gene3D" id="3.20.20.80">
    <property type="entry name" value="Glycosidases"/>
    <property type="match status" value="1"/>
</dbReference>
<protein>
    <submittedName>
        <fullName evidence="1">Abortive infection protein</fullName>
    </submittedName>
</protein>
<dbReference type="RefSeq" id="WP_202767678.1">
    <property type="nucleotide sequence ID" value="NZ_JAESWA010000022.1"/>
</dbReference>
<reference evidence="1" key="1">
    <citation type="submission" date="2021-01" db="EMBL/GenBank/DDBJ databases">
        <title>Genome public.</title>
        <authorList>
            <person name="Liu C."/>
            <person name="Sun Q."/>
        </authorList>
    </citation>
    <scope>NUCLEOTIDE SEQUENCE</scope>
    <source>
        <strain evidence="1">YIM B02565</strain>
    </source>
</reference>
<name>A0A937FHU4_9CLOT</name>
<dbReference type="EMBL" id="JAESWA010000022">
    <property type="protein sequence ID" value="MBL4932313.1"/>
    <property type="molecule type" value="Genomic_DNA"/>
</dbReference>
<dbReference type="AlphaFoldDB" id="A0A937FHU4"/>
<organism evidence="1 2">
    <name type="scientific">Clostridium paridis</name>
    <dbReference type="NCBI Taxonomy" id="2803863"/>
    <lineage>
        <taxon>Bacteria</taxon>
        <taxon>Bacillati</taxon>
        <taxon>Bacillota</taxon>
        <taxon>Clostridia</taxon>
        <taxon>Eubacteriales</taxon>
        <taxon>Clostridiaceae</taxon>
        <taxon>Clostridium</taxon>
    </lineage>
</organism>
<dbReference type="Proteomes" id="UP000623681">
    <property type="component" value="Unassembled WGS sequence"/>
</dbReference>
<comment type="caution">
    <text evidence="1">The sequence shown here is derived from an EMBL/GenBank/DDBJ whole genome shotgun (WGS) entry which is preliminary data.</text>
</comment>